<evidence type="ECO:0000259" key="4">
    <source>
        <dbReference type="Pfam" id="PF07992"/>
    </source>
</evidence>
<evidence type="ECO:0000313" key="6">
    <source>
        <dbReference type="Proteomes" id="UP001610563"/>
    </source>
</evidence>
<dbReference type="EMBL" id="JBFTWV010000278">
    <property type="protein sequence ID" value="KAL2783050.1"/>
    <property type="molecule type" value="Genomic_DNA"/>
</dbReference>
<sequence length="323" mass="34691">MSATTDSTVADALIIGGGPAGVSAALTLARALHTVIVFDSGSYRNAKAAHMHAVTTWDHQRPDEFRGKAKSDILSRYDTVQFKDLVIQSVEKTPEGLFHLVDVNGTLWRGRKLLLATGVTDVMPGIEGYSDCWVTGIFHCLFCHGYEDRHVSSCGVLCAGDLEVAQPVLHLARHAARLVPKVTIYTNGREELVDLVKSLLREDEKFTFDSRTIEKLVKGNEEASVVLRFSDGSHTTEGFLINRPKTGLQSEFASQLGCNMTKQGSIEITEPFCQTSVPGAFAAGDCAVLAKTVMNAMATGGFASAAIAMQLEAEGPSSAPKTT</sequence>
<dbReference type="InterPro" id="IPR050097">
    <property type="entry name" value="Ferredoxin-NADP_redctase_2"/>
</dbReference>
<dbReference type="PRINTS" id="PR00469">
    <property type="entry name" value="PNDRDTASEII"/>
</dbReference>
<dbReference type="SUPFAM" id="SSF51905">
    <property type="entry name" value="FAD/NAD(P)-binding domain"/>
    <property type="match status" value="1"/>
</dbReference>
<dbReference type="Gene3D" id="3.50.50.60">
    <property type="entry name" value="FAD/NAD(P)-binding domain"/>
    <property type="match status" value="2"/>
</dbReference>
<keyword evidence="3" id="KW-0560">Oxidoreductase</keyword>
<evidence type="ECO:0000256" key="3">
    <source>
        <dbReference type="ARBA" id="ARBA00023002"/>
    </source>
</evidence>
<dbReference type="InterPro" id="IPR036188">
    <property type="entry name" value="FAD/NAD-bd_sf"/>
</dbReference>
<evidence type="ECO:0000256" key="2">
    <source>
        <dbReference type="ARBA" id="ARBA00022630"/>
    </source>
</evidence>
<gene>
    <name evidence="5" type="ORF">BJX66DRAFT_319247</name>
</gene>
<name>A0ABR4FII2_9EURO</name>
<proteinExistence type="inferred from homology"/>
<dbReference type="PRINTS" id="PR00368">
    <property type="entry name" value="FADPNR"/>
</dbReference>
<dbReference type="PANTHER" id="PTHR48105">
    <property type="entry name" value="THIOREDOXIN REDUCTASE 1-RELATED-RELATED"/>
    <property type="match status" value="1"/>
</dbReference>
<accession>A0ABR4FII2</accession>
<feature type="domain" description="FAD/NAD(P)-binding" evidence="4">
    <location>
        <begin position="11"/>
        <end position="300"/>
    </location>
</feature>
<comment type="similarity">
    <text evidence="1">Belongs to the class-II pyridine nucleotide-disulfide oxidoreductase family.</text>
</comment>
<keyword evidence="2" id="KW-0285">Flavoprotein</keyword>
<comment type="caution">
    <text evidence="5">The sequence shown here is derived from an EMBL/GenBank/DDBJ whole genome shotgun (WGS) entry which is preliminary data.</text>
</comment>
<evidence type="ECO:0000313" key="5">
    <source>
        <dbReference type="EMBL" id="KAL2783050.1"/>
    </source>
</evidence>
<reference evidence="5 6" key="1">
    <citation type="submission" date="2024-07" db="EMBL/GenBank/DDBJ databases">
        <title>Section-level genome sequencing and comparative genomics of Aspergillus sections Usti and Cavernicolus.</title>
        <authorList>
            <consortium name="Lawrence Berkeley National Laboratory"/>
            <person name="Nybo J.L."/>
            <person name="Vesth T.C."/>
            <person name="Theobald S."/>
            <person name="Frisvad J.C."/>
            <person name="Larsen T.O."/>
            <person name="Kjaerboelling I."/>
            <person name="Rothschild-Mancinelli K."/>
            <person name="Lyhne E.K."/>
            <person name="Kogle M.E."/>
            <person name="Barry K."/>
            <person name="Clum A."/>
            <person name="Na H."/>
            <person name="Ledsgaard L."/>
            <person name="Lin J."/>
            <person name="Lipzen A."/>
            <person name="Kuo A."/>
            <person name="Riley R."/>
            <person name="Mondo S."/>
            <person name="Labutti K."/>
            <person name="Haridas S."/>
            <person name="Pangalinan J."/>
            <person name="Salamov A.A."/>
            <person name="Simmons B.A."/>
            <person name="Magnuson J.K."/>
            <person name="Chen J."/>
            <person name="Drula E."/>
            <person name="Henrissat B."/>
            <person name="Wiebenga A."/>
            <person name="Lubbers R.J."/>
            <person name="Gomes A.C."/>
            <person name="Makela M.R."/>
            <person name="Stajich J."/>
            <person name="Grigoriev I.V."/>
            <person name="Mortensen U.H."/>
            <person name="De Vries R.P."/>
            <person name="Baker S.E."/>
            <person name="Andersen M.R."/>
        </authorList>
    </citation>
    <scope>NUCLEOTIDE SEQUENCE [LARGE SCALE GENOMIC DNA]</scope>
    <source>
        <strain evidence="5 6">CBS 209.92</strain>
    </source>
</reference>
<dbReference type="Pfam" id="PF07992">
    <property type="entry name" value="Pyr_redox_2"/>
    <property type="match status" value="1"/>
</dbReference>
<organism evidence="5 6">
    <name type="scientific">Aspergillus keveii</name>
    <dbReference type="NCBI Taxonomy" id="714993"/>
    <lineage>
        <taxon>Eukaryota</taxon>
        <taxon>Fungi</taxon>
        <taxon>Dikarya</taxon>
        <taxon>Ascomycota</taxon>
        <taxon>Pezizomycotina</taxon>
        <taxon>Eurotiomycetes</taxon>
        <taxon>Eurotiomycetidae</taxon>
        <taxon>Eurotiales</taxon>
        <taxon>Aspergillaceae</taxon>
        <taxon>Aspergillus</taxon>
        <taxon>Aspergillus subgen. Nidulantes</taxon>
    </lineage>
</organism>
<dbReference type="Proteomes" id="UP001610563">
    <property type="component" value="Unassembled WGS sequence"/>
</dbReference>
<protein>
    <submittedName>
        <fullName evidence="5">FAD/NAD(P)-binding domain-containing protein</fullName>
    </submittedName>
</protein>
<keyword evidence="6" id="KW-1185">Reference proteome</keyword>
<dbReference type="InterPro" id="IPR023753">
    <property type="entry name" value="FAD/NAD-binding_dom"/>
</dbReference>
<evidence type="ECO:0000256" key="1">
    <source>
        <dbReference type="ARBA" id="ARBA00009333"/>
    </source>
</evidence>